<accession>A0ABT8YQB2</accession>
<sequence>MPSCSLVIPVYNHAEYLSQCIDSAVNQLNPFDEIVIVDDCSPDPRVSDILEKYQGISSIKIFKNSENLGITGTQNYALSLCSSEFVAFLDCDDYLHREARAGFDAYYKVKVGDYYFSNRIEFNQSGMSRKVDVSSQIYEYNSLTECLLEHMVASHFKVIRRETLLSIGGFPANSDGVQDWVVAVNIINDDNAVHIGEYIYYHRIHANQTTGQDSVRYVNVVNGERERLLELRGLKRSFRREAVTKLAWFFSRVENFPRGAFVLDEGVMEPWVASTFAARGSCPSALLIYSPHHHKFIAQDFYLCRSLGMENVMLVDRRSPDSIATTRWASAFMDHIVCLDPIARLAIEPWVADRSKLIDSGVGDIIVPSSAPRVATPEI</sequence>
<comment type="caution">
    <text evidence="2">The sequence shown here is derived from an EMBL/GenBank/DDBJ whole genome shotgun (WGS) entry which is preliminary data.</text>
</comment>
<dbReference type="PANTHER" id="PTHR22916">
    <property type="entry name" value="GLYCOSYLTRANSFERASE"/>
    <property type="match status" value="1"/>
</dbReference>
<dbReference type="RefSeq" id="WP_304377435.1">
    <property type="nucleotide sequence ID" value="NZ_JAUOZU010000012.1"/>
</dbReference>
<keyword evidence="2" id="KW-0808">Transferase</keyword>
<dbReference type="GO" id="GO:0016757">
    <property type="term" value="F:glycosyltransferase activity"/>
    <property type="evidence" value="ECO:0007669"/>
    <property type="project" value="UniProtKB-KW"/>
</dbReference>
<dbReference type="Gene3D" id="3.90.550.10">
    <property type="entry name" value="Spore Coat Polysaccharide Biosynthesis Protein SpsA, Chain A"/>
    <property type="match status" value="1"/>
</dbReference>
<dbReference type="EMBL" id="JAUOZU010000012">
    <property type="protein sequence ID" value="MDO6965499.1"/>
    <property type="molecule type" value="Genomic_DNA"/>
</dbReference>
<proteinExistence type="predicted"/>
<dbReference type="InterPro" id="IPR029044">
    <property type="entry name" value="Nucleotide-diphossugar_trans"/>
</dbReference>
<evidence type="ECO:0000313" key="3">
    <source>
        <dbReference type="Proteomes" id="UP001174932"/>
    </source>
</evidence>
<feature type="domain" description="Glycosyltransferase 2-like" evidence="1">
    <location>
        <begin position="5"/>
        <end position="164"/>
    </location>
</feature>
<protein>
    <submittedName>
        <fullName evidence="2">Glycosyltransferase</fullName>
        <ecNumber evidence="2">2.4.-.-</ecNumber>
    </submittedName>
</protein>
<evidence type="ECO:0000259" key="1">
    <source>
        <dbReference type="Pfam" id="PF00535"/>
    </source>
</evidence>
<dbReference type="Pfam" id="PF00535">
    <property type="entry name" value="Glycos_transf_2"/>
    <property type="match status" value="1"/>
</dbReference>
<dbReference type="Proteomes" id="UP001174932">
    <property type="component" value="Unassembled WGS sequence"/>
</dbReference>
<name>A0ABT8YQB2_9HYPH</name>
<dbReference type="EC" id="2.4.-.-" evidence="2"/>
<dbReference type="InterPro" id="IPR001173">
    <property type="entry name" value="Glyco_trans_2-like"/>
</dbReference>
<reference evidence="2" key="2">
    <citation type="submission" date="2023-07" db="EMBL/GenBank/DDBJ databases">
        <authorList>
            <person name="Shen H."/>
        </authorList>
    </citation>
    <scope>NUCLEOTIDE SEQUENCE</scope>
    <source>
        <strain evidence="2">TNR-22</strain>
    </source>
</reference>
<evidence type="ECO:0000313" key="2">
    <source>
        <dbReference type="EMBL" id="MDO6965499.1"/>
    </source>
</evidence>
<reference evidence="2" key="1">
    <citation type="journal article" date="2015" name="Int. J. Syst. Evol. Microbiol.">
        <title>Rhizobium alvei sp. nov., isolated from a freshwater river.</title>
        <authorList>
            <person name="Sheu S.Y."/>
            <person name="Huang H.W."/>
            <person name="Young C.C."/>
            <person name="Chen W.M."/>
        </authorList>
    </citation>
    <scope>NUCLEOTIDE SEQUENCE</scope>
    <source>
        <strain evidence="2">TNR-22</strain>
    </source>
</reference>
<keyword evidence="3" id="KW-1185">Reference proteome</keyword>
<organism evidence="2 3">
    <name type="scientific">Rhizobium alvei</name>
    <dbReference type="NCBI Taxonomy" id="1132659"/>
    <lineage>
        <taxon>Bacteria</taxon>
        <taxon>Pseudomonadati</taxon>
        <taxon>Pseudomonadota</taxon>
        <taxon>Alphaproteobacteria</taxon>
        <taxon>Hyphomicrobiales</taxon>
        <taxon>Rhizobiaceae</taxon>
        <taxon>Rhizobium/Agrobacterium group</taxon>
        <taxon>Rhizobium</taxon>
    </lineage>
</organism>
<gene>
    <name evidence="2" type="ORF">Q4481_16150</name>
</gene>
<dbReference type="PANTHER" id="PTHR22916:SF3">
    <property type="entry name" value="UDP-GLCNAC:BETAGAL BETA-1,3-N-ACETYLGLUCOSAMINYLTRANSFERASE-LIKE PROTEIN 1"/>
    <property type="match status" value="1"/>
</dbReference>
<keyword evidence="2" id="KW-0328">Glycosyltransferase</keyword>
<dbReference type="SUPFAM" id="SSF53448">
    <property type="entry name" value="Nucleotide-diphospho-sugar transferases"/>
    <property type="match status" value="1"/>
</dbReference>